<feature type="compositionally biased region" description="Pro residues" evidence="1">
    <location>
        <begin position="81"/>
        <end position="91"/>
    </location>
</feature>
<proteinExistence type="predicted"/>
<comment type="caution">
    <text evidence="3">The sequence shown here is derived from an EMBL/GenBank/DDBJ whole genome shotgun (WGS) entry which is preliminary data.</text>
</comment>
<dbReference type="Proteomes" id="UP001155241">
    <property type="component" value="Unassembled WGS sequence"/>
</dbReference>
<feature type="compositionally biased region" description="Pro residues" evidence="1">
    <location>
        <begin position="228"/>
        <end position="240"/>
    </location>
</feature>
<accession>A0A9X2FI29</accession>
<gene>
    <name evidence="3" type="ORF">NG895_16490</name>
</gene>
<feature type="compositionally biased region" description="Low complexity" evidence="1">
    <location>
        <begin position="92"/>
        <end position="121"/>
    </location>
</feature>
<sequence length="674" mass="71739">MQPFSVVCETCGAKLKVRDKAIVGQIHACPKCESMVLVAVPAAAASPPPMVPPKAAEAAPPSDGTIAPSDFATEIDDLLQPPAPAEEPVSPPAAEVTAAEATQPPTEAATAAEPPADAAATEPAIPSDAVVAGSGPSRTAFWVWSIAGSAAFFALGLLAAAWWSRGDEQPQAPQVASRTESTPPGGETEPTPAEPSGEQVAVNKPAIEPENQPDETPAVEPADETPEVEPPAFEPLPDLPPVDDQPAAEPAEAGSPPKKVNLDPLDPLAIDSANLDLLLIPDVDTNVTAEAPIEFGPEEADDTEELEVDLPEQKNIRFEPGTASRGPSYAEPLAAGELASRLEMKLPGVTWRNTPLVVALRELEQLSGAPITVRPAHLQMAGVTAMHKVSLAEENATVRQLATGLAKAAHLRAETTPQGLVLVRAGTDKWHPVGSPQYDVSDLVSSAEEAGALGDLLQRVVSPESWQQADAKLAVDGAAFKIHQQLGVHYDILKFIERLRMARGLPTRSRYPKSLLSIEPRLATMKKQLARPTTFAFVDWTPLADVFDYWHETSGLTMVADWQRLADNDLRPLATMAGSVDNVAFSQALDTCLTPLDMAWTPTDGSTLQLTTVDAANNSSWVEFYPGADADKLRERIESTVEPQRLQQFVLQADPSGKFVLVYGNRYVHQAALK</sequence>
<feature type="compositionally biased region" description="Low complexity" evidence="1">
    <location>
        <begin position="179"/>
        <end position="198"/>
    </location>
</feature>
<dbReference type="EMBL" id="JAMXLR010000055">
    <property type="protein sequence ID" value="MCO6045511.1"/>
    <property type="molecule type" value="Genomic_DNA"/>
</dbReference>
<keyword evidence="2" id="KW-0472">Membrane</keyword>
<keyword evidence="2" id="KW-1133">Transmembrane helix</keyword>
<feature type="region of interest" description="Disordered" evidence="1">
    <location>
        <begin position="169"/>
        <end position="265"/>
    </location>
</feature>
<evidence type="ECO:0000313" key="4">
    <source>
        <dbReference type="Proteomes" id="UP001155241"/>
    </source>
</evidence>
<dbReference type="AlphaFoldDB" id="A0A9X2FI29"/>
<feature type="region of interest" description="Disordered" evidence="1">
    <location>
        <begin position="80"/>
        <end position="121"/>
    </location>
</feature>
<dbReference type="RefSeq" id="WP_252853623.1">
    <property type="nucleotide sequence ID" value="NZ_JAMXLR010000055.1"/>
</dbReference>
<protein>
    <submittedName>
        <fullName evidence="3">Uncharacterized protein</fullName>
    </submittedName>
</protein>
<feature type="compositionally biased region" description="Low complexity" evidence="1">
    <location>
        <begin position="242"/>
        <end position="257"/>
    </location>
</feature>
<feature type="region of interest" description="Disordered" evidence="1">
    <location>
        <begin position="46"/>
        <end position="65"/>
    </location>
</feature>
<feature type="transmembrane region" description="Helical" evidence="2">
    <location>
        <begin position="141"/>
        <end position="163"/>
    </location>
</feature>
<evidence type="ECO:0000313" key="3">
    <source>
        <dbReference type="EMBL" id="MCO6045511.1"/>
    </source>
</evidence>
<reference evidence="3" key="1">
    <citation type="submission" date="2022-06" db="EMBL/GenBank/DDBJ databases">
        <title>Aeoliella straminimaris, a novel planctomycete from sediments.</title>
        <authorList>
            <person name="Vitorino I.R."/>
            <person name="Lage O.M."/>
        </authorList>
    </citation>
    <scope>NUCLEOTIDE SEQUENCE</scope>
    <source>
        <strain evidence="3">ICT_H6.2</strain>
    </source>
</reference>
<organism evidence="3 4">
    <name type="scientific">Aeoliella straminimaris</name>
    <dbReference type="NCBI Taxonomy" id="2954799"/>
    <lineage>
        <taxon>Bacteria</taxon>
        <taxon>Pseudomonadati</taxon>
        <taxon>Planctomycetota</taxon>
        <taxon>Planctomycetia</taxon>
        <taxon>Pirellulales</taxon>
        <taxon>Lacipirellulaceae</taxon>
        <taxon>Aeoliella</taxon>
    </lineage>
</organism>
<keyword evidence="4" id="KW-1185">Reference proteome</keyword>
<keyword evidence="2" id="KW-0812">Transmembrane</keyword>
<name>A0A9X2FI29_9BACT</name>
<evidence type="ECO:0000256" key="1">
    <source>
        <dbReference type="SAM" id="MobiDB-lite"/>
    </source>
</evidence>
<evidence type="ECO:0000256" key="2">
    <source>
        <dbReference type="SAM" id="Phobius"/>
    </source>
</evidence>